<keyword evidence="1" id="KW-0325">Glycoprotein</keyword>
<name>A0AA47MP42_MERPO</name>
<evidence type="ECO:0000313" key="5">
    <source>
        <dbReference type="Proteomes" id="UP001174136"/>
    </source>
</evidence>
<dbReference type="AlphaFoldDB" id="A0AA47MP42"/>
<organism evidence="4 5">
    <name type="scientific">Merluccius polli</name>
    <name type="common">Benguela hake</name>
    <name type="synonym">Merluccius cadenati</name>
    <dbReference type="NCBI Taxonomy" id="89951"/>
    <lineage>
        <taxon>Eukaryota</taxon>
        <taxon>Metazoa</taxon>
        <taxon>Chordata</taxon>
        <taxon>Craniata</taxon>
        <taxon>Vertebrata</taxon>
        <taxon>Euteleostomi</taxon>
        <taxon>Actinopterygii</taxon>
        <taxon>Neopterygii</taxon>
        <taxon>Teleostei</taxon>
        <taxon>Neoteleostei</taxon>
        <taxon>Acanthomorphata</taxon>
        <taxon>Zeiogadaria</taxon>
        <taxon>Gadariae</taxon>
        <taxon>Gadiformes</taxon>
        <taxon>Gadoidei</taxon>
        <taxon>Merlucciidae</taxon>
        <taxon>Merluccius</taxon>
    </lineage>
</organism>
<protein>
    <submittedName>
        <fullName evidence="4">Major histocompatibility complex class I-related gene protein</fullName>
    </submittedName>
</protein>
<dbReference type="FunFam" id="3.30.500.10:FF:000001">
    <property type="entry name" value="H-2 class I histocompatibility antigen, alpha chain"/>
    <property type="match status" value="1"/>
</dbReference>
<feature type="region of interest" description="Disordered" evidence="2">
    <location>
        <begin position="1"/>
        <end position="25"/>
    </location>
</feature>
<dbReference type="SUPFAM" id="SSF54452">
    <property type="entry name" value="MHC antigen-recognition domain"/>
    <property type="match status" value="1"/>
</dbReference>
<dbReference type="PANTHER" id="PTHR16675:SF237">
    <property type="entry name" value="MHC CLASS I ANTIGEN TRANSCRIPT VARIANT 1-RELATED"/>
    <property type="match status" value="1"/>
</dbReference>
<reference evidence="4" key="1">
    <citation type="journal article" date="2023" name="Front. Mar. Sci.">
        <title>A new Merluccius polli reference genome to investigate the effects of global change in West African waters.</title>
        <authorList>
            <person name="Mateo J.L."/>
            <person name="Blanco-Fernandez C."/>
            <person name="Garcia-Vazquez E."/>
            <person name="Machado-Schiaffino G."/>
        </authorList>
    </citation>
    <scope>NUCLEOTIDE SEQUENCE</scope>
    <source>
        <strain evidence="4">C29</strain>
        <tissue evidence="4">Fin</tissue>
    </source>
</reference>
<evidence type="ECO:0000259" key="3">
    <source>
        <dbReference type="Pfam" id="PF00129"/>
    </source>
</evidence>
<dbReference type="PANTHER" id="PTHR16675">
    <property type="entry name" value="MHC CLASS I-RELATED"/>
    <property type="match status" value="1"/>
</dbReference>
<feature type="region of interest" description="Disordered" evidence="2">
    <location>
        <begin position="38"/>
        <end position="100"/>
    </location>
</feature>
<dbReference type="GO" id="GO:0006955">
    <property type="term" value="P:immune response"/>
    <property type="evidence" value="ECO:0007669"/>
    <property type="project" value="TreeGrafter"/>
</dbReference>
<dbReference type="EMBL" id="JAOPHQ010003309">
    <property type="protein sequence ID" value="KAK0143655.1"/>
    <property type="molecule type" value="Genomic_DNA"/>
</dbReference>
<dbReference type="Gene3D" id="3.30.500.10">
    <property type="entry name" value="MHC class I-like antigen recognition-like"/>
    <property type="match status" value="1"/>
</dbReference>
<dbReference type="InterPro" id="IPR011161">
    <property type="entry name" value="MHC_I-like_Ag-recog"/>
</dbReference>
<dbReference type="GO" id="GO:0005615">
    <property type="term" value="C:extracellular space"/>
    <property type="evidence" value="ECO:0007669"/>
    <property type="project" value="TreeGrafter"/>
</dbReference>
<evidence type="ECO:0000256" key="1">
    <source>
        <dbReference type="ARBA" id="ARBA00023180"/>
    </source>
</evidence>
<dbReference type="InterPro" id="IPR011162">
    <property type="entry name" value="MHC_I/II-like_Ag-recog"/>
</dbReference>
<dbReference type="InterPro" id="IPR037055">
    <property type="entry name" value="MHC_I-like_Ag-recog_sf"/>
</dbReference>
<evidence type="ECO:0000256" key="2">
    <source>
        <dbReference type="SAM" id="MobiDB-lite"/>
    </source>
</evidence>
<dbReference type="GO" id="GO:0009897">
    <property type="term" value="C:external side of plasma membrane"/>
    <property type="evidence" value="ECO:0007669"/>
    <property type="project" value="TreeGrafter"/>
</dbReference>
<evidence type="ECO:0000313" key="4">
    <source>
        <dbReference type="EMBL" id="KAK0143655.1"/>
    </source>
</evidence>
<dbReference type="InterPro" id="IPR050208">
    <property type="entry name" value="MHC_class-I_related"/>
</dbReference>
<sequence>MDKKKYLSGGAKKKKREEKQEREAAVIKDVRRITSFYKKIEDEIDPEDTSASTSSEGAVPLQPTANVSPASATEVPEQPEEDTEPVPAPPSTSTAGEPSEDPALWGVLMIHSLKVFYTASSGVSNFPEFVYVGMLDELQIDYYDSNSQKVEVKQSWMDQRPREELERDTRILQGAQQVFKANIEILKQRFNQTGEMYGCEWDDEDDTTDGYDQHGYDGEDFLVLDLKNLRWIAPTPQAFITKLSWDQDRAELEYKKNYYTKECVDG</sequence>
<keyword evidence="5" id="KW-1185">Reference proteome</keyword>
<gene>
    <name evidence="4" type="primary">Mr1_10</name>
    <name evidence="4" type="ORF">N1851_018152</name>
</gene>
<proteinExistence type="predicted"/>
<accession>A0AA47MP42</accession>
<feature type="domain" description="MHC class I-like antigen recognition-like" evidence="3">
    <location>
        <begin position="111"/>
        <end position="265"/>
    </location>
</feature>
<comment type="caution">
    <text evidence="4">The sequence shown here is derived from an EMBL/GenBank/DDBJ whole genome shotgun (WGS) entry which is preliminary data.</text>
</comment>
<dbReference type="Pfam" id="PF00129">
    <property type="entry name" value="MHC_I"/>
    <property type="match status" value="1"/>
</dbReference>
<dbReference type="Proteomes" id="UP001174136">
    <property type="component" value="Unassembled WGS sequence"/>
</dbReference>